<dbReference type="GO" id="GO:0006772">
    <property type="term" value="P:thiamine metabolic process"/>
    <property type="evidence" value="ECO:0007669"/>
    <property type="project" value="InterPro"/>
</dbReference>
<dbReference type="Pfam" id="PF04263">
    <property type="entry name" value="TPK_catalytic"/>
    <property type="match status" value="1"/>
</dbReference>
<dbReference type="SMART" id="SM00983">
    <property type="entry name" value="TPK_B1_binding"/>
    <property type="match status" value="1"/>
</dbReference>
<keyword evidence="10" id="KW-1185">Reference proteome</keyword>
<evidence type="ECO:0000256" key="6">
    <source>
        <dbReference type="ARBA" id="ARBA00022840"/>
    </source>
</evidence>
<dbReference type="InterPro" id="IPR016966">
    <property type="entry name" value="Thiamin_pyrophosphokinase_euk"/>
</dbReference>
<keyword evidence="6 7" id="KW-0067">ATP-binding</keyword>
<dbReference type="InterPro" id="IPR036371">
    <property type="entry name" value="TPK_B1-bd_sf"/>
</dbReference>
<dbReference type="Gene3D" id="3.40.50.10240">
    <property type="entry name" value="Thiamin pyrophosphokinase, catalytic domain"/>
    <property type="match status" value="1"/>
</dbReference>
<dbReference type="PANTHER" id="PTHR13622:SF8">
    <property type="entry name" value="THIAMIN PYROPHOSPHOKINASE 1"/>
    <property type="match status" value="1"/>
</dbReference>
<dbReference type="GO" id="GO:0005524">
    <property type="term" value="F:ATP binding"/>
    <property type="evidence" value="ECO:0007669"/>
    <property type="project" value="UniProtKB-UniRule"/>
</dbReference>
<evidence type="ECO:0000256" key="7">
    <source>
        <dbReference type="PIRNR" id="PIRNR031057"/>
    </source>
</evidence>
<dbReference type="SUPFAM" id="SSF63862">
    <property type="entry name" value="Thiamin pyrophosphokinase, substrate-binding domain"/>
    <property type="match status" value="1"/>
</dbReference>
<dbReference type="FunFam" id="3.40.50.10240:FF:000006">
    <property type="entry name" value="Thiamin pyrophosphokinase 1"/>
    <property type="match status" value="1"/>
</dbReference>
<dbReference type="Proteomes" id="UP001347796">
    <property type="component" value="Unassembled WGS sequence"/>
</dbReference>
<dbReference type="EMBL" id="JAZGQO010000007">
    <property type="protein sequence ID" value="KAK6182495.1"/>
    <property type="molecule type" value="Genomic_DNA"/>
</dbReference>
<evidence type="ECO:0000259" key="8">
    <source>
        <dbReference type="SMART" id="SM00983"/>
    </source>
</evidence>
<dbReference type="Gene3D" id="2.60.120.320">
    <property type="entry name" value="Thiamin pyrophosphokinase, thiamin-binding domain"/>
    <property type="match status" value="1"/>
</dbReference>
<evidence type="ECO:0000313" key="9">
    <source>
        <dbReference type="EMBL" id="KAK6182495.1"/>
    </source>
</evidence>
<dbReference type="Pfam" id="PF04265">
    <property type="entry name" value="TPK_B1_binding"/>
    <property type="match status" value="1"/>
</dbReference>
<dbReference type="FunFam" id="2.60.120.320:FF:000001">
    <property type="entry name" value="Thiamine pyrophosphokinase"/>
    <property type="match status" value="1"/>
</dbReference>
<dbReference type="GO" id="GO:0009229">
    <property type="term" value="P:thiamine diphosphate biosynthetic process"/>
    <property type="evidence" value="ECO:0007669"/>
    <property type="project" value="UniProtKB-UniRule"/>
</dbReference>
<evidence type="ECO:0000256" key="5">
    <source>
        <dbReference type="ARBA" id="ARBA00022777"/>
    </source>
</evidence>
<comment type="similarity">
    <text evidence="2 7">Belongs to the thiamine pyrophosphokinase family.</text>
</comment>
<dbReference type="GO" id="GO:0004788">
    <property type="term" value="F:thiamine diphosphokinase activity"/>
    <property type="evidence" value="ECO:0007669"/>
    <property type="project" value="UniProtKB-UniRule"/>
</dbReference>
<keyword evidence="5 7" id="KW-0418">Kinase</keyword>
<comment type="caution">
    <text evidence="9">The sequence shown here is derived from an EMBL/GenBank/DDBJ whole genome shotgun (WGS) entry which is preliminary data.</text>
</comment>
<dbReference type="InterPro" id="IPR007373">
    <property type="entry name" value="Thiamin_PyroPKinase_B1-bd"/>
</dbReference>
<protein>
    <recommendedName>
        <fullName evidence="7">Thiamine pyrophosphokinase</fullName>
        <ecNumber evidence="7">2.7.6.2</ecNumber>
    </recommendedName>
</protein>
<evidence type="ECO:0000256" key="3">
    <source>
        <dbReference type="ARBA" id="ARBA00022679"/>
    </source>
</evidence>
<dbReference type="PANTHER" id="PTHR13622">
    <property type="entry name" value="THIAMIN PYROPHOSPHOKINASE"/>
    <property type="match status" value="1"/>
</dbReference>
<dbReference type="GO" id="GO:0030975">
    <property type="term" value="F:thiamine binding"/>
    <property type="evidence" value="ECO:0007669"/>
    <property type="project" value="UniProtKB-UniRule"/>
</dbReference>
<dbReference type="InterPro" id="IPR006282">
    <property type="entry name" value="Thi_PPkinase"/>
</dbReference>
<dbReference type="InterPro" id="IPR007371">
    <property type="entry name" value="TPK_catalytic"/>
</dbReference>
<dbReference type="PIRSF" id="PIRSF031057">
    <property type="entry name" value="Thiamin_pyrophosphokinase"/>
    <property type="match status" value="1"/>
</dbReference>
<evidence type="ECO:0000313" key="10">
    <source>
        <dbReference type="Proteomes" id="UP001347796"/>
    </source>
</evidence>
<name>A0AAN8JVE9_PATCE</name>
<dbReference type="SUPFAM" id="SSF63999">
    <property type="entry name" value="Thiamin pyrophosphokinase, catalytic domain"/>
    <property type="match status" value="1"/>
</dbReference>
<comment type="pathway">
    <text evidence="1 7">Cofactor biosynthesis; thiamine diphosphate biosynthesis; thiamine diphosphate from thiamine: step 1/1.</text>
</comment>
<proteinExistence type="inferred from homology"/>
<keyword evidence="3 7" id="KW-0808">Transferase</keyword>
<gene>
    <name evidence="9" type="ORF">SNE40_010173</name>
</gene>
<evidence type="ECO:0000256" key="1">
    <source>
        <dbReference type="ARBA" id="ARBA00005078"/>
    </source>
</evidence>
<dbReference type="AlphaFoldDB" id="A0AAN8JVE9"/>
<reference evidence="9 10" key="1">
    <citation type="submission" date="2024-01" db="EMBL/GenBank/DDBJ databases">
        <title>The genome of the rayed Mediterranean limpet Patella caerulea (Linnaeus, 1758).</title>
        <authorList>
            <person name="Anh-Thu Weber A."/>
            <person name="Halstead-Nussloch G."/>
        </authorList>
    </citation>
    <scope>NUCLEOTIDE SEQUENCE [LARGE SCALE GENOMIC DNA]</scope>
    <source>
        <strain evidence="9">AATW-2023a</strain>
        <tissue evidence="9">Whole specimen</tissue>
    </source>
</reference>
<sequence>MSDPVHLKPLAFLTDTKDLKPILVVLNQRIDEEIHIFKHVWKNAVMKIFVDGATNRIYDYFGEDKTKFIPDLITGDFDSARPEVLEFYKNKGSQIISTPDQNFTDFTKCLHEVFKRDKDKEFDEIIVTGAFGGRLDHVFANINTLFEIQSINSKPLYCIADGNLSCLIQKGKTVISVNTGYELEYCGLIPIGQPVSHVTTMGLKWNLENQEMKFGDLISTSNTYDGSGSDVTIETNEAILWTMTYKKP</sequence>
<keyword evidence="4 7" id="KW-0547">Nucleotide-binding</keyword>
<dbReference type="NCBIfam" id="TIGR01378">
    <property type="entry name" value="thi_PPkinase"/>
    <property type="match status" value="1"/>
</dbReference>
<feature type="domain" description="Thiamin pyrophosphokinase thiamin-binding" evidence="8">
    <location>
        <begin position="171"/>
        <end position="239"/>
    </location>
</feature>
<dbReference type="CDD" id="cd07995">
    <property type="entry name" value="TPK"/>
    <property type="match status" value="1"/>
</dbReference>
<organism evidence="9 10">
    <name type="scientific">Patella caerulea</name>
    <name type="common">Rayed Mediterranean limpet</name>
    <dbReference type="NCBI Taxonomy" id="87958"/>
    <lineage>
        <taxon>Eukaryota</taxon>
        <taxon>Metazoa</taxon>
        <taxon>Spiralia</taxon>
        <taxon>Lophotrochozoa</taxon>
        <taxon>Mollusca</taxon>
        <taxon>Gastropoda</taxon>
        <taxon>Patellogastropoda</taxon>
        <taxon>Patelloidea</taxon>
        <taxon>Patellidae</taxon>
        <taxon>Patella</taxon>
    </lineage>
</organism>
<dbReference type="EC" id="2.7.6.2" evidence="7"/>
<evidence type="ECO:0000256" key="4">
    <source>
        <dbReference type="ARBA" id="ARBA00022741"/>
    </source>
</evidence>
<evidence type="ECO:0000256" key="2">
    <source>
        <dbReference type="ARBA" id="ARBA00006785"/>
    </source>
</evidence>
<comment type="catalytic activity">
    <reaction evidence="7">
        <text>thiamine + ATP = thiamine diphosphate + AMP + H(+)</text>
        <dbReference type="Rhea" id="RHEA:11576"/>
        <dbReference type="ChEBI" id="CHEBI:15378"/>
        <dbReference type="ChEBI" id="CHEBI:18385"/>
        <dbReference type="ChEBI" id="CHEBI:30616"/>
        <dbReference type="ChEBI" id="CHEBI:58937"/>
        <dbReference type="ChEBI" id="CHEBI:456215"/>
    </reaction>
</comment>
<dbReference type="GO" id="GO:0016301">
    <property type="term" value="F:kinase activity"/>
    <property type="evidence" value="ECO:0007669"/>
    <property type="project" value="UniProtKB-UniRule"/>
</dbReference>
<accession>A0AAN8JVE9</accession>
<dbReference type="InterPro" id="IPR036759">
    <property type="entry name" value="TPK_catalytic_sf"/>
</dbReference>